<dbReference type="PANTHER" id="PTHR24421:SF63">
    <property type="entry name" value="SENSOR HISTIDINE KINASE DESK"/>
    <property type="match status" value="1"/>
</dbReference>
<accession>A0ABW6W955</accession>
<feature type="transmembrane region" description="Helical" evidence="5">
    <location>
        <begin position="20"/>
        <end position="38"/>
    </location>
</feature>
<feature type="domain" description="Signal transduction histidine kinase subgroup 3 dimerisation and phosphoacceptor" evidence="6">
    <location>
        <begin position="422"/>
        <end position="475"/>
    </location>
</feature>
<dbReference type="SUPFAM" id="SSF55874">
    <property type="entry name" value="ATPase domain of HSP90 chaperone/DNA topoisomerase II/histidine kinase"/>
    <property type="match status" value="1"/>
</dbReference>
<dbReference type="CDD" id="cd16917">
    <property type="entry name" value="HATPase_UhpB-NarQ-NarX-like"/>
    <property type="match status" value="1"/>
</dbReference>
<keyword evidence="5" id="KW-1133">Transmembrane helix</keyword>
<keyword evidence="1" id="KW-0808">Transferase</keyword>
<evidence type="ECO:0000256" key="4">
    <source>
        <dbReference type="SAM" id="Coils"/>
    </source>
</evidence>
<dbReference type="Proteomes" id="UP001602245">
    <property type="component" value="Unassembled WGS sequence"/>
</dbReference>
<dbReference type="Pfam" id="PF07730">
    <property type="entry name" value="HisKA_3"/>
    <property type="match status" value="1"/>
</dbReference>
<keyword evidence="3" id="KW-0902">Two-component regulatory system</keyword>
<evidence type="ECO:0000256" key="2">
    <source>
        <dbReference type="ARBA" id="ARBA00022777"/>
    </source>
</evidence>
<feature type="transmembrane region" description="Helical" evidence="5">
    <location>
        <begin position="242"/>
        <end position="260"/>
    </location>
</feature>
<organism evidence="7 8">
    <name type="scientific">Paractinoplanes globisporus</name>
    <dbReference type="NCBI Taxonomy" id="113565"/>
    <lineage>
        <taxon>Bacteria</taxon>
        <taxon>Bacillati</taxon>
        <taxon>Actinomycetota</taxon>
        <taxon>Actinomycetes</taxon>
        <taxon>Micromonosporales</taxon>
        <taxon>Micromonosporaceae</taxon>
        <taxon>Paractinoplanes</taxon>
    </lineage>
</organism>
<dbReference type="InterPro" id="IPR036890">
    <property type="entry name" value="HATPase_C_sf"/>
</dbReference>
<dbReference type="GO" id="GO:0016301">
    <property type="term" value="F:kinase activity"/>
    <property type="evidence" value="ECO:0007669"/>
    <property type="project" value="UniProtKB-KW"/>
</dbReference>
<feature type="coiled-coil region" evidence="4">
    <location>
        <begin position="397"/>
        <end position="427"/>
    </location>
</feature>
<dbReference type="InterPro" id="IPR050482">
    <property type="entry name" value="Sensor_HK_TwoCompSys"/>
</dbReference>
<evidence type="ECO:0000313" key="7">
    <source>
        <dbReference type="EMBL" id="MFF5289493.1"/>
    </source>
</evidence>
<keyword evidence="5" id="KW-0472">Membrane</keyword>
<feature type="transmembrane region" description="Helical" evidence="5">
    <location>
        <begin position="379"/>
        <end position="398"/>
    </location>
</feature>
<evidence type="ECO:0000313" key="8">
    <source>
        <dbReference type="Proteomes" id="UP001602245"/>
    </source>
</evidence>
<protein>
    <submittedName>
        <fullName evidence="7">Sensor histidine kinase</fullName>
    </submittedName>
</protein>
<feature type="transmembrane region" description="Helical" evidence="5">
    <location>
        <begin position="50"/>
        <end position="66"/>
    </location>
</feature>
<name>A0ABW6W955_9ACTN</name>
<reference evidence="7 8" key="1">
    <citation type="submission" date="2024-10" db="EMBL/GenBank/DDBJ databases">
        <title>The Natural Products Discovery Center: Release of the First 8490 Sequenced Strains for Exploring Actinobacteria Biosynthetic Diversity.</title>
        <authorList>
            <person name="Kalkreuter E."/>
            <person name="Kautsar S.A."/>
            <person name="Yang D."/>
            <person name="Bader C.D."/>
            <person name="Teijaro C.N."/>
            <person name="Fluegel L."/>
            <person name="Davis C.M."/>
            <person name="Simpson J.R."/>
            <person name="Lauterbach L."/>
            <person name="Steele A.D."/>
            <person name="Gui C."/>
            <person name="Meng S."/>
            <person name="Li G."/>
            <person name="Viehrig K."/>
            <person name="Ye F."/>
            <person name="Su P."/>
            <person name="Kiefer A.F."/>
            <person name="Nichols A."/>
            <person name="Cepeda A.J."/>
            <person name="Yan W."/>
            <person name="Fan B."/>
            <person name="Jiang Y."/>
            <person name="Adhikari A."/>
            <person name="Zheng C.-J."/>
            <person name="Schuster L."/>
            <person name="Cowan T.M."/>
            <person name="Smanski M.J."/>
            <person name="Chevrette M.G."/>
            <person name="De Carvalho L.P.S."/>
            <person name="Shen B."/>
        </authorList>
    </citation>
    <scope>NUCLEOTIDE SEQUENCE [LARGE SCALE GENOMIC DNA]</scope>
    <source>
        <strain evidence="7 8">NPDC000087</strain>
    </source>
</reference>
<keyword evidence="8" id="KW-1185">Reference proteome</keyword>
<evidence type="ECO:0000256" key="3">
    <source>
        <dbReference type="ARBA" id="ARBA00023012"/>
    </source>
</evidence>
<evidence type="ECO:0000256" key="5">
    <source>
        <dbReference type="SAM" id="Phobius"/>
    </source>
</evidence>
<feature type="transmembrane region" description="Helical" evidence="5">
    <location>
        <begin position="95"/>
        <end position="114"/>
    </location>
</feature>
<feature type="transmembrane region" description="Helical" evidence="5">
    <location>
        <begin position="303"/>
        <end position="320"/>
    </location>
</feature>
<feature type="transmembrane region" description="Helical" evidence="5">
    <location>
        <begin position="272"/>
        <end position="291"/>
    </location>
</feature>
<gene>
    <name evidence="7" type="ORF">ACFY35_08650</name>
</gene>
<dbReference type="InterPro" id="IPR011712">
    <property type="entry name" value="Sig_transdc_His_kin_sub3_dim/P"/>
</dbReference>
<dbReference type="PANTHER" id="PTHR24421">
    <property type="entry name" value="NITRATE/NITRITE SENSOR PROTEIN NARX-RELATED"/>
    <property type="match status" value="1"/>
</dbReference>
<comment type="caution">
    <text evidence="7">The sequence shown here is derived from an EMBL/GenBank/DDBJ whole genome shotgun (WGS) entry which is preliminary data.</text>
</comment>
<keyword evidence="4" id="KW-0175">Coiled coil</keyword>
<dbReference type="Gene3D" id="1.20.5.1930">
    <property type="match status" value="1"/>
</dbReference>
<keyword evidence="5" id="KW-0812">Transmembrane</keyword>
<sequence length="616" mass="65766">MVLACAMLGRAFDAFPHPDAAYVPFVLAMYVLPAWYASGWRRGPWMRRPGVLLAAQAVLTVVPFAIFGTHWVGGVSGLLAGLVLLLLPSRAAVPAYALLVGLEIALWLVVGLPYEPRVNSVTWLLVAFANQSLILYGLSRLADHVDALDADRDALAGLEVTQQRLAATTHLRETVQTRLHRIAERIEAALDAGSAERTRELISEAGRSARDAAEDVRRLVVDLPESTLRVRPGRPGPVAPRLARAITVAMLLLFAAQYLVNVIVPVAKPRPGVLVDLAAVLVAAVVVLLQLRHSTTTENHRPGAWPLTLALLAALCLAFYPTTGASSLNFLAFLAASGLLLIRHWSRWLLLGAVVLGLPVLALADPAPEPRTLLETITWATYAGATVAAASLLIFGLARLTQTAAQLEEVQEQIAAAARVRERLRLARDAHDKLGLGLSTIGLKTDLVAALAGQDRARSRREAIQALHLARLVATDVDAVSGDRVTFSVATEVATARQSLAAADLRAEFDVDPDLPDLDAVAAVLREAVTNVLRHSRATCCRIRLTRTGETITLVVTNDGVTPATGGEPGHGLTNMSERLSAVHGSLNTRIDGEEFTLTAMVPSAQIRAVSQALPA</sequence>
<dbReference type="EMBL" id="JBIAZU010000001">
    <property type="protein sequence ID" value="MFF5289493.1"/>
    <property type="molecule type" value="Genomic_DNA"/>
</dbReference>
<keyword evidence="2 7" id="KW-0418">Kinase</keyword>
<proteinExistence type="predicted"/>
<dbReference type="RefSeq" id="WP_157295302.1">
    <property type="nucleotide sequence ID" value="NZ_JBIAZU010000001.1"/>
</dbReference>
<dbReference type="Gene3D" id="3.30.565.10">
    <property type="entry name" value="Histidine kinase-like ATPase, C-terminal domain"/>
    <property type="match status" value="1"/>
</dbReference>
<evidence type="ECO:0000256" key="1">
    <source>
        <dbReference type="ARBA" id="ARBA00022679"/>
    </source>
</evidence>
<feature type="transmembrane region" description="Helical" evidence="5">
    <location>
        <begin position="349"/>
        <end position="367"/>
    </location>
</feature>
<evidence type="ECO:0000259" key="6">
    <source>
        <dbReference type="Pfam" id="PF07730"/>
    </source>
</evidence>